<dbReference type="GO" id="GO:0016829">
    <property type="term" value="F:lyase activity"/>
    <property type="evidence" value="ECO:0007669"/>
    <property type="project" value="UniProtKB-KW"/>
</dbReference>
<reference key="1">
    <citation type="journal article" date="2014" name="PLoS Genet.">
        <title>Signature Gene Expression Reveals Novel Clues to the Molecular Mechanisms of Dimorphic Transition in Penicillium marneffei.</title>
        <authorList>
            <person name="Yang E."/>
            <person name="Wang G."/>
            <person name="Cai J."/>
            <person name="Woo P.C."/>
            <person name="Lau S.K."/>
            <person name="Yuen K.-Y."/>
            <person name="Chow W.-N."/>
            <person name="Lin X."/>
        </authorList>
    </citation>
    <scope>NUCLEOTIDE SEQUENCE [LARGE SCALE GENOMIC DNA]</scope>
    <source>
        <strain>PM1</strain>
    </source>
</reference>
<dbReference type="HOGENOM" id="CLU_068932_0_0_1"/>
<comment type="similarity">
    <text evidence="2">Belongs to the Mediator complex subunit 27 family.</text>
</comment>
<feature type="compositionally biased region" description="Low complexity" evidence="6">
    <location>
        <begin position="247"/>
        <end position="261"/>
    </location>
</feature>
<dbReference type="eggNOG" id="ENOG502SEH4">
    <property type="taxonomic scope" value="Eukaryota"/>
</dbReference>
<evidence type="ECO:0000256" key="5">
    <source>
        <dbReference type="ARBA" id="ARBA00023242"/>
    </source>
</evidence>
<dbReference type="AlphaFoldDB" id="A0A093VHQ9"/>
<dbReference type="InterPro" id="IPR021627">
    <property type="entry name" value="Mediator_Med27"/>
</dbReference>
<gene>
    <name evidence="7" type="ORF">GQ26_0041360</name>
</gene>
<evidence type="ECO:0000313" key="7">
    <source>
        <dbReference type="EMBL" id="KFX51720.1"/>
    </source>
</evidence>
<keyword evidence="5" id="KW-0539">Nucleus</keyword>
<feature type="region of interest" description="Disordered" evidence="6">
    <location>
        <begin position="247"/>
        <end position="267"/>
    </location>
</feature>
<dbReference type="EMBL" id="JPOX01000004">
    <property type="protein sequence ID" value="KFX51720.1"/>
    <property type="molecule type" value="Genomic_DNA"/>
</dbReference>
<accession>A0A093VHQ9</accession>
<name>A0A093VHQ9_TALMA</name>
<keyword evidence="4" id="KW-0804">Transcription</keyword>
<comment type="subcellular location">
    <subcellularLocation>
        <location evidence="1">Nucleus</location>
    </subcellularLocation>
</comment>
<protein>
    <submittedName>
        <fullName evidence="7">Alginate lyase</fullName>
    </submittedName>
</protein>
<organism evidence="7">
    <name type="scientific">Talaromyces marneffei PM1</name>
    <dbReference type="NCBI Taxonomy" id="1077442"/>
    <lineage>
        <taxon>Eukaryota</taxon>
        <taxon>Fungi</taxon>
        <taxon>Dikarya</taxon>
        <taxon>Ascomycota</taxon>
        <taxon>Pezizomycotina</taxon>
        <taxon>Eurotiomycetes</taxon>
        <taxon>Eurotiomycetidae</taxon>
        <taxon>Eurotiales</taxon>
        <taxon>Trichocomaceae</taxon>
        <taxon>Talaromyces</taxon>
        <taxon>Talaromyces sect. Talaromyces</taxon>
    </lineage>
</organism>
<dbReference type="Pfam" id="PF11571">
    <property type="entry name" value="Med27"/>
    <property type="match status" value="1"/>
</dbReference>
<evidence type="ECO:0000256" key="4">
    <source>
        <dbReference type="ARBA" id="ARBA00023163"/>
    </source>
</evidence>
<comment type="caution">
    <text evidence="7">The sequence shown here is derived from an EMBL/GenBank/DDBJ whole genome shotgun (WGS) entry which is preliminary data.</text>
</comment>
<keyword evidence="7" id="KW-0456">Lyase</keyword>
<evidence type="ECO:0000256" key="1">
    <source>
        <dbReference type="ARBA" id="ARBA00004123"/>
    </source>
</evidence>
<dbReference type="GO" id="GO:0016592">
    <property type="term" value="C:mediator complex"/>
    <property type="evidence" value="ECO:0007669"/>
    <property type="project" value="InterPro"/>
</dbReference>
<evidence type="ECO:0000256" key="6">
    <source>
        <dbReference type="SAM" id="MobiDB-lite"/>
    </source>
</evidence>
<evidence type="ECO:0000256" key="2">
    <source>
        <dbReference type="ARBA" id="ARBA00008048"/>
    </source>
</evidence>
<proteinExistence type="inferred from homology"/>
<sequence>MSTQNPPPQNNTTNGNPAIKLEEQPSLNQQFQSIDWDSERQLVSSLAKLQELESKIHELRSLLPDRLLAPINPIVNPRRPTTSSITTTASTPRNPQVLSAQLRKSAVDGVAEINNFKELWTSADMQAIWQKVDEKLAETKGAFPQVEAGMWRVEYADLLKEMDEKDKDQKVGAGGLDDMEVDEESPSSVVSAIHGSVEEADPKKVVESFQGRQIPGFQVAGTRNESTIIVSLGLAGLTFEIQEALPTETTSSETTTTNTTTKPEYRVSTHHLLSRPAAGTQPSRLENAIVQQLNSRPRKWDLRFLLELILSYANIRSLPCKKCGQLTDSSAQLPIFRKPVAASSTNAASAAGDTSASGSEGGVVWEGYHLGCI</sequence>
<keyword evidence="3" id="KW-0805">Transcription regulation</keyword>
<reference evidence="7" key="2">
    <citation type="journal article" date="2014" name="PLoS Genet.">
        <title>Signature gene expression reveals novel clues to the molecular mechanisms of dimorphic transition in Penicillium marneffei.</title>
        <authorList>
            <person name="Yang E."/>
            <person name="Wang G."/>
            <person name="Cai J."/>
            <person name="Woo P.C."/>
            <person name="Lau S.K."/>
            <person name="Yuen K.-Y."/>
            <person name="Chow W.-N."/>
            <person name="Lin X."/>
        </authorList>
    </citation>
    <scope>NUCLEOTIDE SEQUENCE</scope>
    <source>
        <strain evidence="7">PM1</strain>
    </source>
</reference>
<evidence type="ECO:0000256" key="3">
    <source>
        <dbReference type="ARBA" id="ARBA00023015"/>
    </source>
</evidence>